<dbReference type="InterPro" id="IPR011990">
    <property type="entry name" value="TPR-like_helical_dom_sf"/>
</dbReference>
<accession>A0A0K2SXU9</accession>
<dbReference type="InterPro" id="IPR039856">
    <property type="entry name" value="EMC2-like"/>
</dbReference>
<feature type="domain" description="EMC2 TPR-like" evidence="5">
    <location>
        <begin position="111"/>
        <end position="222"/>
    </location>
</feature>
<organism evidence="6">
    <name type="scientific">Lepeophtheirus salmonis</name>
    <name type="common">Salmon louse</name>
    <name type="synonym">Caligus salmonis</name>
    <dbReference type="NCBI Taxonomy" id="72036"/>
    <lineage>
        <taxon>Eukaryota</taxon>
        <taxon>Metazoa</taxon>
        <taxon>Ecdysozoa</taxon>
        <taxon>Arthropoda</taxon>
        <taxon>Crustacea</taxon>
        <taxon>Multicrustacea</taxon>
        <taxon>Hexanauplia</taxon>
        <taxon>Copepoda</taxon>
        <taxon>Siphonostomatoida</taxon>
        <taxon>Caligidae</taxon>
        <taxon>Lepeophtheirus</taxon>
    </lineage>
</organism>
<dbReference type="Gene3D" id="1.25.40.10">
    <property type="entry name" value="Tetratricopeptide repeat domain"/>
    <property type="match status" value="1"/>
</dbReference>
<dbReference type="OrthoDB" id="124397at2759"/>
<comment type="subcellular location">
    <subcellularLocation>
        <location evidence="4">Endoplasmic reticulum membrane</location>
        <topology evidence="4">Peripheral membrane protein</topology>
        <orientation evidence="4">Cytoplasmic side</orientation>
    </subcellularLocation>
</comment>
<keyword evidence="4" id="KW-0472">Membrane</keyword>
<evidence type="ECO:0000256" key="3">
    <source>
        <dbReference type="ARBA" id="ARBA00022803"/>
    </source>
</evidence>
<name>A0A0K2SXU9_LEPSM</name>
<feature type="non-terminal residue" evidence="6">
    <location>
        <position position="1"/>
    </location>
</feature>
<sequence>GGVNKLLTWEIILSVLINYNIITMKNNKISLEEARDLLRYFREKNDRKSEEIIDIWDNLSDDNINKIGDECWIIYEQVALASLDCQRFDIFNKCLSQLKEKFELDSQRVARLYAMYFEVSESEDGLSMANNVLDKIPDVDDANSQVKKRKIAILKAQGESSKAISELNKFLKDYMHDQESWMELCDLYIQDQDYVKAAFCCEELFLHNPHNHIFYQRFAEIKYTQGGFENLETAKYYYCHALQLNPNNTRALYGLLLTCSQVISSPKCTALKKKDYLKIITWGKIELTKMYEEKVPKISDTYLKSLSVHIAST</sequence>
<keyword evidence="4" id="KW-0256">Endoplasmic reticulum</keyword>
<dbReference type="SUPFAM" id="SSF48452">
    <property type="entry name" value="TPR-like"/>
    <property type="match status" value="1"/>
</dbReference>
<evidence type="ECO:0000313" key="6">
    <source>
        <dbReference type="EMBL" id="CDW18579.1"/>
    </source>
</evidence>
<comment type="subunit">
    <text evidence="4">Component of the ER membrane protein complex (EMC).</text>
</comment>
<evidence type="ECO:0000256" key="1">
    <source>
        <dbReference type="ARBA" id="ARBA00010361"/>
    </source>
</evidence>
<dbReference type="AlphaFoldDB" id="A0A0K2SXU9"/>
<keyword evidence="2" id="KW-0677">Repeat</keyword>
<reference evidence="6" key="1">
    <citation type="submission" date="2014-05" db="EMBL/GenBank/DDBJ databases">
        <authorList>
            <person name="Chronopoulou M."/>
        </authorList>
    </citation>
    <scope>NUCLEOTIDE SEQUENCE</scope>
    <source>
        <tissue evidence="6">Whole organism</tissue>
    </source>
</reference>
<protein>
    <recommendedName>
        <fullName evidence="4">ER membrane protein complex subunit 2</fullName>
    </recommendedName>
</protein>
<evidence type="ECO:0000259" key="5">
    <source>
        <dbReference type="Pfam" id="PF22890"/>
    </source>
</evidence>
<dbReference type="EMBL" id="HACA01001218">
    <property type="protein sequence ID" value="CDW18579.1"/>
    <property type="molecule type" value="Transcribed_RNA"/>
</dbReference>
<comment type="function">
    <text evidence="4">Part of the endoplasmic reticulum membrane protein complex (EMC) that enables the energy-independent insertion into endoplasmic reticulum membranes of newly synthesized membrane proteins.</text>
</comment>
<dbReference type="GO" id="GO:0072546">
    <property type="term" value="C:EMC complex"/>
    <property type="evidence" value="ECO:0007669"/>
    <property type="project" value="UniProtKB-UniRule"/>
</dbReference>
<dbReference type="PANTHER" id="PTHR12760">
    <property type="entry name" value="TETRATRICOPEPTIDE REPEAT PROTEIN"/>
    <property type="match status" value="1"/>
</dbReference>
<dbReference type="Pfam" id="PF22890">
    <property type="entry name" value="TPR_EMC2"/>
    <property type="match status" value="1"/>
</dbReference>
<proteinExistence type="inferred from homology"/>
<keyword evidence="3" id="KW-0802">TPR repeat</keyword>
<comment type="similarity">
    <text evidence="1 4">Belongs to the EMC2 family.</text>
</comment>
<evidence type="ECO:0000256" key="2">
    <source>
        <dbReference type="ARBA" id="ARBA00022737"/>
    </source>
</evidence>
<evidence type="ECO:0000256" key="4">
    <source>
        <dbReference type="RuleBase" id="RU367091"/>
    </source>
</evidence>
<dbReference type="InterPro" id="IPR055217">
    <property type="entry name" value="TPR_EMC2"/>
</dbReference>